<organism evidence="1 2">
    <name type="scientific">Grus japonensis</name>
    <name type="common">Japanese crane</name>
    <name type="synonym">Red-crowned crane</name>
    <dbReference type="NCBI Taxonomy" id="30415"/>
    <lineage>
        <taxon>Eukaryota</taxon>
        <taxon>Metazoa</taxon>
        <taxon>Chordata</taxon>
        <taxon>Craniata</taxon>
        <taxon>Vertebrata</taxon>
        <taxon>Euteleostomi</taxon>
        <taxon>Archelosauria</taxon>
        <taxon>Archosauria</taxon>
        <taxon>Dinosauria</taxon>
        <taxon>Saurischia</taxon>
        <taxon>Theropoda</taxon>
        <taxon>Coelurosauria</taxon>
        <taxon>Aves</taxon>
        <taxon>Neognathae</taxon>
        <taxon>Neoaves</taxon>
        <taxon>Gruiformes</taxon>
        <taxon>Gruidae</taxon>
        <taxon>Grus</taxon>
    </lineage>
</organism>
<keyword evidence="2" id="KW-1185">Reference proteome</keyword>
<gene>
    <name evidence="1" type="ORF">GRJ2_001325600</name>
</gene>
<proteinExistence type="predicted"/>
<accession>A0ABC9WTE3</accession>
<reference evidence="1 2" key="1">
    <citation type="submission" date="2024-06" db="EMBL/GenBank/DDBJ databases">
        <title>The draft genome of Grus japonensis, version 3.</title>
        <authorList>
            <person name="Nabeshima K."/>
            <person name="Suzuki S."/>
            <person name="Onuma M."/>
        </authorList>
    </citation>
    <scope>NUCLEOTIDE SEQUENCE [LARGE SCALE GENOMIC DNA]</scope>
    <source>
        <strain evidence="1 2">451A</strain>
    </source>
</reference>
<dbReference type="AlphaFoldDB" id="A0ABC9WTE3"/>
<sequence>MLFLRWTGFSPPSERPKYAPGRKVAMKGLPLTDSLVCVKAMQRGVAAGQMPRRRAQPAAERLIAPSQAMAIPTVMEQATMYSAAESEVVRTRTKRDTKVTTLWFKLNHEEIGMSQECLGNVRSGP</sequence>
<dbReference type="Proteomes" id="UP001623348">
    <property type="component" value="Unassembled WGS sequence"/>
</dbReference>
<evidence type="ECO:0000313" key="1">
    <source>
        <dbReference type="EMBL" id="GAB0188603.1"/>
    </source>
</evidence>
<dbReference type="EMBL" id="BAAFJT010000004">
    <property type="protein sequence ID" value="GAB0188603.1"/>
    <property type="molecule type" value="Genomic_DNA"/>
</dbReference>
<name>A0ABC9WTE3_GRUJA</name>
<evidence type="ECO:0000313" key="2">
    <source>
        <dbReference type="Proteomes" id="UP001623348"/>
    </source>
</evidence>
<comment type="caution">
    <text evidence="1">The sequence shown here is derived from an EMBL/GenBank/DDBJ whole genome shotgun (WGS) entry which is preliminary data.</text>
</comment>
<protein>
    <submittedName>
        <fullName evidence="1">Uncharacterized protein</fullName>
    </submittedName>
</protein>